<dbReference type="EMBL" id="CP025198">
    <property type="protein sequence ID" value="AXE39049.1"/>
    <property type="molecule type" value="Genomic_DNA"/>
</dbReference>
<keyword evidence="4" id="KW-0812">Transmembrane</keyword>
<dbReference type="Gene3D" id="1.10.3720.10">
    <property type="entry name" value="MetI-like"/>
    <property type="match status" value="1"/>
</dbReference>
<dbReference type="Proteomes" id="UP000251995">
    <property type="component" value="Chromosome"/>
</dbReference>
<evidence type="ECO:0000313" key="10">
    <source>
        <dbReference type="Proteomes" id="UP000251995"/>
    </source>
</evidence>
<dbReference type="OrthoDB" id="4543034at2"/>
<dbReference type="GO" id="GO:0022857">
    <property type="term" value="F:transmembrane transporter activity"/>
    <property type="evidence" value="ECO:0007669"/>
    <property type="project" value="InterPro"/>
</dbReference>
<protein>
    <submittedName>
        <fullName evidence="9">Putative glutamine ABC transporter permease protein GlnM</fullName>
    </submittedName>
</protein>
<dbReference type="NCBIfam" id="TIGR01726">
    <property type="entry name" value="HEQRo_perm_3TM"/>
    <property type="match status" value="1"/>
</dbReference>
<proteinExistence type="inferred from homology"/>
<evidence type="ECO:0000256" key="6">
    <source>
        <dbReference type="ARBA" id="ARBA00023136"/>
    </source>
</evidence>
<evidence type="ECO:0000256" key="2">
    <source>
        <dbReference type="ARBA" id="ARBA00022448"/>
    </source>
</evidence>
<keyword evidence="5" id="KW-1133">Transmembrane helix</keyword>
<comment type="similarity">
    <text evidence="7">Belongs to the binding-protein-dependent transport system permease family.</text>
</comment>
<keyword evidence="3" id="KW-1003">Cell membrane</keyword>
<evidence type="ECO:0000256" key="4">
    <source>
        <dbReference type="ARBA" id="ARBA00022692"/>
    </source>
</evidence>
<dbReference type="PANTHER" id="PTHR30614">
    <property type="entry name" value="MEMBRANE COMPONENT OF AMINO ACID ABC TRANSPORTER"/>
    <property type="match status" value="1"/>
</dbReference>
<dbReference type="GO" id="GO:0043190">
    <property type="term" value="C:ATP-binding cassette (ABC) transporter complex"/>
    <property type="evidence" value="ECO:0007669"/>
    <property type="project" value="InterPro"/>
</dbReference>
<feature type="domain" description="ABC transmembrane type-1" evidence="8">
    <location>
        <begin position="71"/>
        <end position="261"/>
    </location>
</feature>
<comment type="subcellular location">
    <subcellularLocation>
        <location evidence="1 7">Cell membrane</location>
        <topology evidence="1 7">Multi-pass membrane protein</topology>
    </subcellularLocation>
</comment>
<evidence type="ECO:0000256" key="5">
    <source>
        <dbReference type="ARBA" id="ARBA00022989"/>
    </source>
</evidence>
<dbReference type="GO" id="GO:0006865">
    <property type="term" value="P:amino acid transport"/>
    <property type="evidence" value="ECO:0007669"/>
    <property type="project" value="TreeGrafter"/>
</dbReference>
<evidence type="ECO:0000313" key="9">
    <source>
        <dbReference type="EMBL" id="AXE39049.1"/>
    </source>
</evidence>
<dbReference type="KEGG" id="acij:JS278_01893"/>
<sequence>MSAPSDAALLFDAPGPRGRRRILVWSVISTLAILGVITAGLTVFAQHGQLAPDKWTPFTSAGYINFLWKGLEGTIAATAVAMVVAFPLALGLALARVSRNRAVSAIATGWIEFFRAIPMLLIVYAFLLFLPREPIGLDLPLFWKLVIPMIITSSATTAETFRSGILAVDGGQWEAGRSIGLTEGQSMRLVILPQAIRLVVPSLINALISLLKDSTLGYVVSYPELTQQGKVITTYTGLMIQTYIVVAVIYVVINMILSRVAGRLDRRMHRRAAAATGAEGAEVIDELEAGDVAGRLS</sequence>
<accession>A0A344UUV1</accession>
<evidence type="ECO:0000259" key="8">
    <source>
        <dbReference type="PROSITE" id="PS50928"/>
    </source>
</evidence>
<dbReference type="CDD" id="cd06261">
    <property type="entry name" value="TM_PBP2"/>
    <property type="match status" value="1"/>
</dbReference>
<dbReference type="RefSeq" id="WP_114044960.1">
    <property type="nucleotide sequence ID" value="NZ_CP025198.1"/>
</dbReference>
<dbReference type="PROSITE" id="PS50928">
    <property type="entry name" value="ABC_TM1"/>
    <property type="match status" value="1"/>
</dbReference>
<gene>
    <name evidence="9" type="primary">glnM_1</name>
    <name evidence="9" type="ORF">JS278_01893</name>
</gene>
<reference evidence="9 10" key="1">
    <citation type="submission" date="2017-12" db="EMBL/GenBank/DDBJ databases">
        <title>The whole genome sequence of the Acidipropionibacterium virtanenii sp. nov. type strain JS278.</title>
        <authorList>
            <person name="Laine P."/>
            <person name="Deptula P."/>
            <person name="Varmanen P."/>
            <person name="Auvinen P."/>
        </authorList>
    </citation>
    <scope>NUCLEOTIDE SEQUENCE [LARGE SCALE GENOMIC DNA]</scope>
    <source>
        <strain evidence="9 10">JS278</strain>
    </source>
</reference>
<dbReference type="Pfam" id="PF00528">
    <property type="entry name" value="BPD_transp_1"/>
    <property type="match status" value="1"/>
</dbReference>
<dbReference type="InterPro" id="IPR000515">
    <property type="entry name" value="MetI-like"/>
</dbReference>
<keyword evidence="2 7" id="KW-0813">Transport</keyword>
<evidence type="ECO:0000256" key="7">
    <source>
        <dbReference type="RuleBase" id="RU363032"/>
    </source>
</evidence>
<keyword evidence="10" id="KW-1185">Reference proteome</keyword>
<dbReference type="PANTHER" id="PTHR30614:SF21">
    <property type="entry name" value="AMINO ACID ABC TRANSPORTER PERMEASE"/>
    <property type="match status" value="1"/>
</dbReference>
<evidence type="ECO:0000256" key="3">
    <source>
        <dbReference type="ARBA" id="ARBA00022475"/>
    </source>
</evidence>
<dbReference type="InterPro" id="IPR043429">
    <property type="entry name" value="ArtM/GltK/GlnP/TcyL/YhdX-like"/>
</dbReference>
<evidence type="ECO:0000256" key="1">
    <source>
        <dbReference type="ARBA" id="ARBA00004651"/>
    </source>
</evidence>
<organism evidence="9 10">
    <name type="scientific">Acidipropionibacterium virtanenii</name>
    <dbReference type="NCBI Taxonomy" id="2057246"/>
    <lineage>
        <taxon>Bacteria</taxon>
        <taxon>Bacillati</taxon>
        <taxon>Actinomycetota</taxon>
        <taxon>Actinomycetes</taxon>
        <taxon>Propionibacteriales</taxon>
        <taxon>Propionibacteriaceae</taxon>
        <taxon>Acidipropionibacterium</taxon>
    </lineage>
</organism>
<dbReference type="SUPFAM" id="SSF161098">
    <property type="entry name" value="MetI-like"/>
    <property type="match status" value="1"/>
</dbReference>
<dbReference type="AlphaFoldDB" id="A0A344UUV1"/>
<keyword evidence="6" id="KW-0472">Membrane</keyword>
<dbReference type="InterPro" id="IPR035906">
    <property type="entry name" value="MetI-like_sf"/>
</dbReference>
<dbReference type="InterPro" id="IPR010065">
    <property type="entry name" value="AA_ABC_transptr_permease_3TM"/>
</dbReference>
<name>A0A344UUV1_9ACTN</name>